<dbReference type="InterPro" id="IPR056751">
    <property type="entry name" value="PAS_13"/>
</dbReference>
<dbReference type="GO" id="GO:0090173">
    <property type="term" value="P:regulation of synaptonemal complex assembly"/>
    <property type="evidence" value="ECO:0007669"/>
    <property type="project" value="InterPro"/>
</dbReference>
<sequence length="1893" mass="212627">MAESKETDKDKVAPDNDVSKAHSPAKSKPNATNSEAPAKPPKKRRKVNHACIYCRRSHMTCDLERPCTRCVKRNIGHLCHDEPREGVKKSKSEPENGDGQSQPTQVESTPSDAASTAAPPVPDAGLNLATHPVPPNRDASTTSGTRNDSVSAPQLPALTAGSQPFLGYDGLLSSQNSLQDMQFHPSYMFNTSEVSNEYNLLNDFLNNSLMDDGAFYGGNDFHSLFTDASLMNQMDSLNGNSAYSASTSRPPQLLPPPAQNAAGNATSRQAAGVPIDKARERYLVTAADPAGNDSPEERMNKLLKAKVDAGLLKPFNYVKGYARLNQYMEQNLQQASRIRVLRQLDRFRPKFRERMQSLTDVDLVRIEMWFDKSLMEYDRVFASMAIPACCWRRTGEIYRGNKEMARLIHVPMSKLRDGNIALHEIIAEPSLVSYWEKFGAIAFDHTQKAILTSCSLKNPDPHSKDPEIRCCFSFTVKRDAWNIYLREWQVATSLSIRHPPPVSSPPLSCKMSRAQSATKLEREKKLKAVLTFASTLSERIETGNNDATLTSELQTQMRGLPLQTSSALTAKQDELDKLGTELWNQATRLRRKDESDIDAQPEDATAHKSHTLTFLRAYAFMLLDSAGGRGPKGRQRKNCIRLIKVALKAARVCIEGNELGVATKVLERAADYEEILGKRDEGGDERDGELVDGFRAQYFAVRTTLAWRSGRLDMAEHMFRKCKEFGKSFNATTTEQLADLLYEIGKAALAKRDCEIAARWLERAFDVLGEQDLDMLSPEIGELRLSIMQGLVNAYMKTKTMETQEKAWQMMRLMETDFGDKMMVSLLKIELLSEAQTFDPTEFYNVLLRMIRTVVLNDTNFKTIMHHIHKLKDHSSTTACKALEDLIDVRLFREENQSWIEKAVITRIWIGTNNSLADNSLADNTLEQLQELFDTVDQNSKIRLSAPATHAAQTLLWKKVGAAISQEQYHVAEAWCRMCLHAIFERAGVQNKAKVARKIIQCALATRDYEGAREVHKKMPESGKDDPVTRYLLYKAGLRGGDEDFAAECLDHVCRTSAKDATLLYACVMEAQSAGNKRQAISALEKVLEKYEHNALAEINLPALLRSATRMLESELIKDGKIDTGVLRQICNIFEGACLQAKASRTRPSTPAKELFTAVEFEWLSKNAYNISLKYCVEMPPGSLVRLLSCCIEFIKLLKGKTQPEADGDLCLRLVFCEFLSACTYTTLARAEDNTEQSIHYYLETRKHSQEFRQAAAEGIDKLSGPSQAEIISKHLQVVKLELEAVLKLQRWDELDKLFDQCWKYKSPDHYETLADLVLVTHGCILKAGVDKKYQTKVLSVLEKIINLTCRQPNRDITKLARWLRCLFNISLEHDEKASLKCIEQVTHMAAKQQNTVHSITAKVGLHTPPLSSDPAKNADAADPADDYIKELERYPKTELEWLACTLFNRAVDYYLQENDDATRKWANQAFLVAQCIDDGGATRNNLMNRFARLKFGDAMRFFSRLHVCAALAILMILYFTWVHSADFEDTVHTVWRGSAHRIVVFGNDWSDTGSYRVSSPVLSAVVARDADRGDLWVETLCKELACDTIDNFAHSKPAAAAHIGSLVDADVHSEAKGAGSNETTVTPFDFKTQVEQYITYDKGRRVIPQSLRKGDEWTFFTVFFGLWDLLEYSTLEKAAAMSAVDKSIASLFLNLDVLAEHTANPPKVVMPKMIDASFLPQFQLQKRAMREADFAVTQHRMVFLWSYWDTVLVRTASQWNKGAVYMPGPNDLIMEEVRAKQLHSRQISDAAGVGKQAPLFEQIEQPCLVPQRSGASDLQTSDVQKCSVPAAHLFWDNVQLSGPAHELIGKQAASLVRGNQTVNEREMQSSDNNEKPKEQEGQNFNLKFPPGF</sequence>
<evidence type="ECO:0000256" key="6">
    <source>
        <dbReference type="ARBA" id="ARBA00023163"/>
    </source>
</evidence>
<dbReference type="SUPFAM" id="SSF57701">
    <property type="entry name" value="Zn2/Cys6 DNA-binding domain"/>
    <property type="match status" value="1"/>
</dbReference>
<keyword evidence="13" id="KW-1185">Reference proteome</keyword>
<dbReference type="InterPro" id="IPR039057">
    <property type="entry name" value="Spo22/ZIP4"/>
</dbReference>
<name>A0A8H7EC04_9PLEO</name>
<keyword evidence="7" id="KW-0539">Nucleus</keyword>
<dbReference type="Gene3D" id="1.25.40.10">
    <property type="entry name" value="Tetratricopeptide repeat domain"/>
    <property type="match status" value="1"/>
</dbReference>
<evidence type="ECO:0000256" key="10">
    <source>
        <dbReference type="SAM" id="MobiDB-lite"/>
    </source>
</evidence>
<evidence type="ECO:0000256" key="2">
    <source>
        <dbReference type="ARBA" id="ARBA00022723"/>
    </source>
</evidence>
<evidence type="ECO:0000256" key="1">
    <source>
        <dbReference type="ARBA" id="ARBA00004123"/>
    </source>
</evidence>
<evidence type="ECO:0000256" key="5">
    <source>
        <dbReference type="ARBA" id="ARBA00023125"/>
    </source>
</evidence>
<feature type="compositionally biased region" description="Basic and acidic residues" evidence="10">
    <location>
        <begin position="82"/>
        <end position="94"/>
    </location>
</feature>
<dbReference type="Gene3D" id="3.40.50.1110">
    <property type="entry name" value="SGNH hydrolase"/>
    <property type="match status" value="1"/>
</dbReference>
<evidence type="ECO:0000256" key="9">
    <source>
        <dbReference type="ARBA" id="ARBA00031845"/>
    </source>
</evidence>
<accession>A0A8H7EC04</accession>
<dbReference type="GeneID" id="62208148"/>
<feature type="domain" description="Zn(2)-C6 fungal-type" evidence="11">
    <location>
        <begin position="50"/>
        <end position="79"/>
    </location>
</feature>
<reference evidence="12" key="2">
    <citation type="submission" date="2020-08" db="EMBL/GenBank/DDBJ databases">
        <title>Draft Genome Sequence of Cumin Blight Pathogen Alternaria burnsii.</title>
        <authorList>
            <person name="Feng Z."/>
        </authorList>
    </citation>
    <scope>NUCLEOTIDE SEQUENCE</scope>
    <source>
        <strain evidence="12">CBS107.38</strain>
    </source>
</reference>
<feature type="region of interest" description="Disordered" evidence="10">
    <location>
        <begin position="1"/>
        <end position="46"/>
    </location>
</feature>
<evidence type="ECO:0000256" key="8">
    <source>
        <dbReference type="ARBA" id="ARBA00023254"/>
    </source>
</evidence>
<dbReference type="PANTHER" id="PTHR40375:SF2">
    <property type="entry name" value="SPORULATION-SPECIFIC PROTEIN 22"/>
    <property type="match status" value="1"/>
</dbReference>
<feature type="compositionally biased region" description="Polar residues" evidence="10">
    <location>
        <begin position="98"/>
        <end position="107"/>
    </location>
</feature>
<keyword evidence="4" id="KW-0805">Transcription regulation</keyword>
<evidence type="ECO:0000313" key="13">
    <source>
        <dbReference type="Proteomes" id="UP000596902"/>
    </source>
</evidence>
<dbReference type="SMART" id="SM00066">
    <property type="entry name" value="GAL4"/>
    <property type="match status" value="1"/>
</dbReference>
<keyword evidence="3" id="KW-0862">Zinc</keyword>
<dbReference type="Proteomes" id="UP000596902">
    <property type="component" value="Unassembled WGS sequence"/>
</dbReference>
<dbReference type="GO" id="GO:0008270">
    <property type="term" value="F:zinc ion binding"/>
    <property type="evidence" value="ECO:0007669"/>
    <property type="project" value="InterPro"/>
</dbReference>
<feature type="compositionally biased region" description="Low complexity" evidence="10">
    <location>
        <begin position="108"/>
        <end position="118"/>
    </location>
</feature>
<feature type="compositionally biased region" description="Polar residues" evidence="10">
    <location>
        <begin position="138"/>
        <end position="152"/>
    </location>
</feature>
<evidence type="ECO:0000259" key="11">
    <source>
        <dbReference type="PROSITE" id="PS50048"/>
    </source>
</evidence>
<dbReference type="PANTHER" id="PTHR40375">
    <property type="entry name" value="SPORULATION-SPECIFIC PROTEIN 22"/>
    <property type="match status" value="1"/>
</dbReference>
<reference evidence="12" key="1">
    <citation type="submission" date="2020-01" db="EMBL/GenBank/DDBJ databases">
        <authorList>
            <person name="Feng Z.H.Z."/>
        </authorList>
    </citation>
    <scope>NUCLEOTIDE SEQUENCE</scope>
    <source>
        <strain evidence="12">CBS107.38</strain>
    </source>
</reference>
<proteinExistence type="predicted"/>
<feature type="compositionally biased region" description="Basic and acidic residues" evidence="10">
    <location>
        <begin position="1"/>
        <end position="20"/>
    </location>
</feature>
<dbReference type="Pfam" id="PF24990">
    <property type="entry name" value="PAS_13"/>
    <property type="match status" value="1"/>
</dbReference>
<dbReference type="PROSITE" id="PS50048">
    <property type="entry name" value="ZN2_CY6_FUNGAL_2"/>
    <property type="match status" value="1"/>
</dbReference>
<comment type="subcellular location">
    <subcellularLocation>
        <location evidence="1">Nucleus</location>
    </subcellularLocation>
</comment>
<gene>
    <name evidence="12" type="ORF">GT037_009923</name>
</gene>
<feature type="region of interest" description="Disordered" evidence="10">
    <location>
        <begin position="241"/>
        <end position="271"/>
    </location>
</feature>
<dbReference type="InterPro" id="IPR011990">
    <property type="entry name" value="TPR-like_helical_dom_sf"/>
</dbReference>
<keyword evidence="6" id="KW-0804">Transcription</keyword>
<dbReference type="FunFam" id="4.10.240.10:FF:000002">
    <property type="entry name" value="Zn cluster transcription factor Rds2"/>
    <property type="match status" value="1"/>
</dbReference>
<dbReference type="GO" id="GO:0000981">
    <property type="term" value="F:DNA-binding transcription factor activity, RNA polymerase II-specific"/>
    <property type="evidence" value="ECO:0007669"/>
    <property type="project" value="InterPro"/>
</dbReference>
<dbReference type="InterPro" id="IPR001138">
    <property type="entry name" value="Zn2Cys6_DnaBD"/>
</dbReference>
<evidence type="ECO:0000313" key="12">
    <source>
        <dbReference type="EMBL" id="KAF7672024.1"/>
    </source>
</evidence>
<dbReference type="InterPro" id="IPR036514">
    <property type="entry name" value="SGNH_hydro_sf"/>
</dbReference>
<dbReference type="PROSITE" id="PS00463">
    <property type="entry name" value="ZN2_CY6_FUNGAL_1"/>
    <property type="match status" value="1"/>
</dbReference>
<organism evidence="12 13">
    <name type="scientific">Alternaria burnsii</name>
    <dbReference type="NCBI Taxonomy" id="1187904"/>
    <lineage>
        <taxon>Eukaryota</taxon>
        <taxon>Fungi</taxon>
        <taxon>Dikarya</taxon>
        <taxon>Ascomycota</taxon>
        <taxon>Pezizomycotina</taxon>
        <taxon>Dothideomycetes</taxon>
        <taxon>Pleosporomycetidae</taxon>
        <taxon>Pleosporales</taxon>
        <taxon>Pleosporineae</taxon>
        <taxon>Pleosporaceae</taxon>
        <taxon>Alternaria</taxon>
        <taxon>Alternaria sect. Alternaria</taxon>
    </lineage>
</organism>
<dbReference type="CDD" id="cd00067">
    <property type="entry name" value="GAL4"/>
    <property type="match status" value="1"/>
</dbReference>
<dbReference type="GO" id="GO:0051321">
    <property type="term" value="P:meiotic cell cycle"/>
    <property type="evidence" value="ECO:0007669"/>
    <property type="project" value="UniProtKB-KW"/>
</dbReference>
<protein>
    <recommendedName>
        <fullName evidence="9">Protein ZIP4 homolog</fullName>
    </recommendedName>
</protein>
<feature type="region of interest" description="Disordered" evidence="10">
    <location>
        <begin position="1863"/>
        <end position="1893"/>
    </location>
</feature>
<dbReference type="EMBL" id="JAAABM010000018">
    <property type="protein sequence ID" value="KAF7672024.1"/>
    <property type="molecule type" value="Genomic_DNA"/>
</dbReference>
<keyword evidence="5" id="KW-0238">DNA-binding</keyword>
<evidence type="ECO:0000256" key="7">
    <source>
        <dbReference type="ARBA" id="ARBA00023242"/>
    </source>
</evidence>
<keyword evidence="2" id="KW-0479">Metal-binding</keyword>
<evidence type="ECO:0000256" key="3">
    <source>
        <dbReference type="ARBA" id="ARBA00022833"/>
    </source>
</evidence>
<dbReference type="SUPFAM" id="SSF48452">
    <property type="entry name" value="TPR-like"/>
    <property type="match status" value="1"/>
</dbReference>
<dbReference type="Pfam" id="PF00172">
    <property type="entry name" value="Zn_clus"/>
    <property type="match status" value="1"/>
</dbReference>
<evidence type="ECO:0000256" key="4">
    <source>
        <dbReference type="ARBA" id="ARBA00023015"/>
    </source>
</evidence>
<feature type="region of interest" description="Disordered" evidence="10">
    <location>
        <begin position="82"/>
        <end position="156"/>
    </location>
</feature>
<dbReference type="Gene3D" id="4.10.240.10">
    <property type="entry name" value="Zn(2)-C6 fungal-type DNA-binding domain"/>
    <property type="match status" value="1"/>
</dbReference>
<dbReference type="GO" id="GO:0005634">
    <property type="term" value="C:nucleus"/>
    <property type="evidence" value="ECO:0007669"/>
    <property type="project" value="UniProtKB-SubCell"/>
</dbReference>
<dbReference type="GO" id="GO:0003677">
    <property type="term" value="F:DNA binding"/>
    <property type="evidence" value="ECO:0007669"/>
    <property type="project" value="UniProtKB-KW"/>
</dbReference>
<dbReference type="InterPro" id="IPR013940">
    <property type="entry name" value="Spo22/ZIP4/TEX11"/>
</dbReference>
<keyword evidence="8" id="KW-0469">Meiosis</keyword>
<dbReference type="Pfam" id="PF08631">
    <property type="entry name" value="SPO22"/>
    <property type="match status" value="1"/>
</dbReference>
<dbReference type="InterPro" id="IPR036864">
    <property type="entry name" value="Zn2-C6_fun-type_DNA-bd_sf"/>
</dbReference>
<comment type="caution">
    <text evidence="12">The sequence shown here is derived from an EMBL/GenBank/DDBJ whole genome shotgun (WGS) entry which is preliminary data.</text>
</comment>
<dbReference type="RefSeq" id="XP_038782384.1">
    <property type="nucleotide sequence ID" value="XM_038934970.1"/>
</dbReference>
<feature type="compositionally biased region" description="Basic and acidic residues" evidence="10">
    <location>
        <begin position="1864"/>
        <end position="1881"/>
    </location>
</feature>